<dbReference type="AlphaFoldDB" id="A0A9W6JR15"/>
<comment type="caution">
    <text evidence="3">The sequence shown here is derived from an EMBL/GenBank/DDBJ whole genome shotgun (WGS) entry which is preliminary data.</text>
</comment>
<evidence type="ECO:0000313" key="4">
    <source>
        <dbReference type="Proteomes" id="UP001143309"/>
    </source>
</evidence>
<accession>A0A9W6JR15</accession>
<gene>
    <name evidence="3" type="ORF">GCM10008174_19500</name>
</gene>
<dbReference type="Proteomes" id="UP001143309">
    <property type="component" value="Unassembled WGS sequence"/>
</dbReference>
<comment type="similarity">
    <text evidence="1">Belongs to the UPF0047 family.</text>
</comment>
<name>A0A9W6JR15_9HYPH</name>
<proteinExistence type="inferred from homology"/>
<keyword evidence="4" id="KW-1185">Reference proteome</keyword>
<reference evidence="3" key="1">
    <citation type="journal article" date="2014" name="Int. J. Syst. Evol. Microbiol.">
        <title>Complete genome sequence of Corynebacterium casei LMG S-19264T (=DSM 44701T), isolated from a smear-ripened cheese.</title>
        <authorList>
            <consortium name="US DOE Joint Genome Institute (JGI-PGF)"/>
            <person name="Walter F."/>
            <person name="Albersmeier A."/>
            <person name="Kalinowski J."/>
            <person name="Ruckert C."/>
        </authorList>
    </citation>
    <scope>NUCLEOTIDE SEQUENCE</scope>
    <source>
        <strain evidence="3">VKM B-2748</strain>
    </source>
</reference>
<evidence type="ECO:0000256" key="1">
    <source>
        <dbReference type="ARBA" id="ARBA00005534"/>
    </source>
</evidence>
<dbReference type="SUPFAM" id="SSF111038">
    <property type="entry name" value="YjbQ-like"/>
    <property type="match status" value="1"/>
</dbReference>
<dbReference type="EMBL" id="BSFL01000002">
    <property type="protein sequence ID" value="GLK80209.1"/>
    <property type="molecule type" value="Genomic_DNA"/>
</dbReference>
<feature type="compositionally biased region" description="Basic and acidic residues" evidence="2">
    <location>
        <begin position="17"/>
        <end position="27"/>
    </location>
</feature>
<protein>
    <recommendedName>
        <fullName evidence="5">Secondary thiamine-phosphate synthase enzyme</fullName>
    </recommendedName>
</protein>
<dbReference type="InterPro" id="IPR035917">
    <property type="entry name" value="YjbQ-like_sf"/>
</dbReference>
<evidence type="ECO:0000256" key="2">
    <source>
        <dbReference type="SAM" id="MobiDB-lite"/>
    </source>
</evidence>
<dbReference type="Pfam" id="PF01894">
    <property type="entry name" value="YjbQ"/>
    <property type="match status" value="1"/>
</dbReference>
<dbReference type="NCBIfam" id="TIGR00149">
    <property type="entry name" value="TIGR00149_YjbQ"/>
    <property type="match status" value="1"/>
</dbReference>
<reference evidence="3" key="2">
    <citation type="submission" date="2023-01" db="EMBL/GenBank/DDBJ databases">
        <authorList>
            <person name="Sun Q."/>
            <person name="Evtushenko L."/>
        </authorList>
    </citation>
    <scope>NUCLEOTIDE SEQUENCE</scope>
    <source>
        <strain evidence="3">VKM B-2748</strain>
    </source>
</reference>
<evidence type="ECO:0008006" key="5">
    <source>
        <dbReference type="Google" id="ProtNLM"/>
    </source>
</evidence>
<feature type="region of interest" description="Disordered" evidence="2">
    <location>
        <begin position="1"/>
        <end position="48"/>
    </location>
</feature>
<sequence length="190" mass="20723">MAALAEIRRFPAASAERGLRRKPEPRHVGRMSKRSSQSDPVAAGPAPHQVMRRLVVATRGPGLTDVTREVAEALRDGAAGDGLLTLFVRHTSASLTIQENASPEVRLDLVDALDRLAPREGGWRHDLEGPDDMPAHVKAVLTGASLSVPVLGGRPALGQWQALYLIEHRDRPHDREIVIHFIGTRDDGLR</sequence>
<dbReference type="PANTHER" id="PTHR30615">
    <property type="entry name" value="UNCHARACTERIZED PROTEIN YJBQ-RELATED"/>
    <property type="match status" value="1"/>
</dbReference>
<dbReference type="InterPro" id="IPR001602">
    <property type="entry name" value="UPF0047_YjbQ-like"/>
</dbReference>
<evidence type="ECO:0000313" key="3">
    <source>
        <dbReference type="EMBL" id="GLK80209.1"/>
    </source>
</evidence>
<dbReference type="PANTHER" id="PTHR30615:SF8">
    <property type="entry name" value="UPF0047 PROTEIN C4A8.02C"/>
    <property type="match status" value="1"/>
</dbReference>
<dbReference type="Gene3D" id="2.60.120.460">
    <property type="entry name" value="YjbQ-like"/>
    <property type="match status" value="1"/>
</dbReference>
<organism evidence="3 4">
    <name type="scientific">Methylopila turkensis</name>
    <dbReference type="NCBI Taxonomy" id="1437816"/>
    <lineage>
        <taxon>Bacteria</taxon>
        <taxon>Pseudomonadati</taxon>
        <taxon>Pseudomonadota</taxon>
        <taxon>Alphaproteobacteria</taxon>
        <taxon>Hyphomicrobiales</taxon>
        <taxon>Methylopilaceae</taxon>
        <taxon>Methylopila</taxon>
    </lineage>
</organism>